<dbReference type="InterPro" id="IPR024071">
    <property type="entry name" value="S-Me-THD_C_sf"/>
</dbReference>
<feature type="domain" description="S-Me-THD N-terminal" evidence="1">
    <location>
        <begin position="9"/>
        <end position="160"/>
    </location>
</feature>
<accession>A0A7X0U914</accession>
<dbReference type="SUPFAM" id="SSF160991">
    <property type="entry name" value="CV3147-like"/>
    <property type="match status" value="1"/>
</dbReference>
<evidence type="ECO:0000313" key="3">
    <source>
        <dbReference type="EMBL" id="MBB6559543.1"/>
    </source>
</evidence>
<reference evidence="3 4" key="1">
    <citation type="submission" date="2020-08" db="EMBL/GenBank/DDBJ databases">
        <title>Functional genomics of gut bacteria from endangered species of beetles.</title>
        <authorList>
            <person name="Carlos-Shanley C."/>
        </authorList>
    </citation>
    <scope>NUCLEOTIDE SEQUENCE [LARGE SCALE GENOMIC DNA]</scope>
    <source>
        <strain evidence="3 4">S00198</strain>
    </source>
</reference>
<dbReference type="Gene3D" id="3.40.1610.10">
    <property type="entry name" value="CV3147-like domain"/>
    <property type="match status" value="1"/>
</dbReference>
<name>A0A7X0U914_9BURK</name>
<dbReference type="AlphaFoldDB" id="A0A7X0U914"/>
<organism evidence="3 4">
    <name type="scientific">Acidovorax soli</name>
    <dbReference type="NCBI Taxonomy" id="592050"/>
    <lineage>
        <taxon>Bacteria</taxon>
        <taxon>Pseudomonadati</taxon>
        <taxon>Pseudomonadota</taxon>
        <taxon>Betaproteobacteria</taxon>
        <taxon>Burkholderiales</taxon>
        <taxon>Comamonadaceae</taxon>
        <taxon>Acidovorax</taxon>
    </lineage>
</organism>
<evidence type="ECO:0000259" key="1">
    <source>
        <dbReference type="Pfam" id="PF06032"/>
    </source>
</evidence>
<keyword evidence="4" id="KW-1185">Reference proteome</keyword>
<evidence type="ECO:0000313" key="4">
    <source>
        <dbReference type="Proteomes" id="UP000575083"/>
    </source>
</evidence>
<dbReference type="EMBL" id="JACHLK010000003">
    <property type="protein sequence ID" value="MBB6559543.1"/>
    <property type="molecule type" value="Genomic_DNA"/>
</dbReference>
<sequence>MGVYTYGLDDLQSIAAGAAVLASGGGGSYNDACTILQQLAVQGTFTPVTVKDYDGKTPACVLAIMGSPDAADGLTLSAIQNSITNTSQVFEQATGSPLGALIPVEVGPINSLVPLIGAGMSKGTIYVVDGDGAGRAVPELPQTTFTGSAKLAPTPCALANDVPPSPQVESAVLGAPTADKVETLAGGVVGGFGGYSGIAMWPSNASNGYALTGNYIPGTMEQARKLGAALRQAPAPLPTASVAANITELTGRAAKAVLTNFYITAVTQSTSSASSLDSGIIRLDNAPDPAQSTETHYLYNLNENLIMYGTASTSPDIIAPDSICYYSESTGRGFSNASDDLAIYFDATKGHSTGKQVSIIYVQTAPQLYNTPGVVASFAGLLRNIGYAGAMPAA</sequence>
<dbReference type="RefSeq" id="WP_184856941.1">
    <property type="nucleotide sequence ID" value="NZ_JACHLK010000003.1"/>
</dbReference>
<dbReference type="InterPro" id="IPR048350">
    <property type="entry name" value="S-Me-THD-like_C"/>
</dbReference>
<dbReference type="InterPro" id="IPR027479">
    <property type="entry name" value="S-Me-THD_N_sf"/>
</dbReference>
<comment type="caution">
    <text evidence="3">The sequence shown here is derived from an EMBL/GenBank/DDBJ whole genome shotgun (WGS) entry which is preliminary data.</text>
</comment>
<dbReference type="Pfam" id="PF06032">
    <property type="entry name" value="S-Me-THD_N"/>
    <property type="match status" value="1"/>
</dbReference>
<gene>
    <name evidence="3" type="ORF">HNP48_002210</name>
</gene>
<dbReference type="Gene3D" id="2.40.390.10">
    <property type="entry name" value="CV3147-like"/>
    <property type="match status" value="1"/>
</dbReference>
<dbReference type="Proteomes" id="UP000575083">
    <property type="component" value="Unassembled WGS sequence"/>
</dbReference>
<evidence type="ECO:0000259" key="2">
    <source>
        <dbReference type="Pfam" id="PF20906"/>
    </source>
</evidence>
<dbReference type="Pfam" id="PF20906">
    <property type="entry name" value="S-Me-THD_C"/>
    <property type="match status" value="1"/>
</dbReference>
<proteinExistence type="predicted"/>
<protein>
    <submittedName>
        <fullName evidence="3">DUF917 family protein</fullName>
    </submittedName>
</protein>
<feature type="domain" description="S-Me-THD-like C-terminal" evidence="2">
    <location>
        <begin position="179"/>
        <end position="335"/>
    </location>
</feature>
<dbReference type="InterPro" id="IPR010318">
    <property type="entry name" value="S-Me-THD_N"/>
</dbReference>